<organism evidence="9 10">
    <name type="scientific">Piaya cayana</name>
    <name type="common">Common squirrel cuckoo</name>
    <dbReference type="NCBI Taxonomy" id="33601"/>
    <lineage>
        <taxon>Eukaryota</taxon>
        <taxon>Metazoa</taxon>
        <taxon>Chordata</taxon>
        <taxon>Craniata</taxon>
        <taxon>Vertebrata</taxon>
        <taxon>Euteleostomi</taxon>
        <taxon>Archelosauria</taxon>
        <taxon>Archosauria</taxon>
        <taxon>Dinosauria</taxon>
        <taxon>Saurischia</taxon>
        <taxon>Theropoda</taxon>
        <taxon>Coelurosauria</taxon>
        <taxon>Aves</taxon>
        <taxon>Neognathae</taxon>
        <taxon>Neoaves</taxon>
        <taxon>Otidimorphae</taxon>
        <taxon>Cuculiformes</taxon>
        <taxon>Coccyzidae</taxon>
        <taxon>Piaya</taxon>
    </lineage>
</organism>
<evidence type="ECO:0000256" key="7">
    <source>
        <dbReference type="PROSITE-ProRule" id="PRU00042"/>
    </source>
</evidence>
<dbReference type="Pfam" id="PF00096">
    <property type="entry name" value="zf-C2H2"/>
    <property type="match status" value="2"/>
</dbReference>
<dbReference type="FunFam" id="3.30.160.60:FF:001498">
    <property type="entry name" value="Zinc finger protein 404"/>
    <property type="match status" value="1"/>
</dbReference>
<evidence type="ECO:0000256" key="4">
    <source>
        <dbReference type="ARBA" id="ARBA00022771"/>
    </source>
</evidence>
<keyword evidence="6" id="KW-0539">Nucleus</keyword>
<keyword evidence="2" id="KW-0479">Metal-binding</keyword>
<sequence>CSDCSKSFSQKHHLIKHQQIHTGERPFVCTNCSKSFSRKCHLLTHQRIHTGERP</sequence>
<dbReference type="GO" id="GO:0000981">
    <property type="term" value="F:DNA-binding transcription factor activity, RNA polymerase II-specific"/>
    <property type="evidence" value="ECO:0007669"/>
    <property type="project" value="TreeGrafter"/>
</dbReference>
<dbReference type="SUPFAM" id="SSF57667">
    <property type="entry name" value="beta-beta-alpha zinc fingers"/>
    <property type="match status" value="1"/>
</dbReference>
<comment type="subcellular location">
    <subcellularLocation>
        <location evidence="1">Nucleus</location>
    </subcellularLocation>
</comment>
<dbReference type="GO" id="GO:0000978">
    <property type="term" value="F:RNA polymerase II cis-regulatory region sequence-specific DNA binding"/>
    <property type="evidence" value="ECO:0007669"/>
    <property type="project" value="TreeGrafter"/>
</dbReference>
<dbReference type="PANTHER" id="PTHR23226:SF416">
    <property type="entry name" value="FI01424P"/>
    <property type="match status" value="1"/>
</dbReference>
<dbReference type="InterPro" id="IPR013087">
    <property type="entry name" value="Znf_C2H2_type"/>
</dbReference>
<dbReference type="GO" id="GO:0005634">
    <property type="term" value="C:nucleus"/>
    <property type="evidence" value="ECO:0007669"/>
    <property type="project" value="UniProtKB-SubCell"/>
</dbReference>
<dbReference type="GO" id="GO:0008270">
    <property type="term" value="F:zinc ion binding"/>
    <property type="evidence" value="ECO:0007669"/>
    <property type="project" value="UniProtKB-KW"/>
</dbReference>
<accession>A0A850WWX8</accession>
<dbReference type="AlphaFoldDB" id="A0A850WWX8"/>
<comment type="caution">
    <text evidence="9">The sequence shown here is derived from an EMBL/GenBank/DDBJ whole genome shotgun (WGS) entry which is preliminary data.</text>
</comment>
<keyword evidence="4 7" id="KW-0863">Zinc-finger</keyword>
<evidence type="ECO:0000259" key="8">
    <source>
        <dbReference type="PROSITE" id="PS50157"/>
    </source>
</evidence>
<keyword evidence="3" id="KW-0677">Repeat</keyword>
<dbReference type="InterPro" id="IPR036236">
    <property type="entry name" value="Znf_C2H2_sf"/>
</dbReference>
<feature type="domain" description="C2H2-type" evidence="8">
    <location>
        <begin position="27"/>
        <end position="54"/>
    </location>
</feature>
<dbReference type="Gene3D" id="3.30.160.60">
    <property type="entry name" value="Classic Zinc Finger"/>
    <property type="match status" value="2"/>
</dbReference>
<evidence type="ECO:0000256" key="6">
    <source>
        <dbReference type="ARBA" id="ARBA00023242"/>
    </source>
</evidence>
<dbReference type="EMBL" id="WAAB01010043">
    <property type="protein sequence ID" value="NWH74274.1"/>
    <property type="molecule type" value="Genomic_DNA"/>
</dbReference>
<name>A0A850WWX8_PIACA</name>
<dbReference type="PROSITE" id="PS50157">
    <property type="entry name" value="ZINC_FINGER_C2H2_2"/>
    <property type="match status" value="2"/>
</dbReference>
<dbReference type="FunFam" id="3.30.160.60:FF:001270">
    <property type="entry name" value="zinc finger protein 583 isoform X1"/>
    <property type="match status" value="1"/>
</dbReference>
<proteinExistence type="predicted"/>
<evidence type="ECO:0000313" key="9">
    <source>
        <dbReference type="EMBL" id="NWH74274.1"/>
    </source>
</evidence>
<evidence type="ECO:0000256" key="5">
    <source>
        <dbReference type="ARBA" id="ARBA00022833"/>
    </source>
</evidence>
<evidence type="ECO:0000256" key="3">
    <source>
        <dbReference type="ARBA" id="ARBA00022737"/>
    </source>
</evidence>
<reference evidence="9" key="1">
    <citation type="submission" date="2019-09" db="EMBL/GenBank/DDBJ databases">
        <title>Bird 10,000 Genomes (B10K) Project - Family phase.</title>
        <authorList>
            <person name="Zhang G."/>
        </authorList>
    </citation>
    <scope>NUCLEOTIDE SEQUENCE</scope>
    <source>
        <strain evidence="9">B10K-DU-008-47</strain>
        <tissue evidence="9">Mixed tissue sample</tissue>
    </source>
</reference>
<protein>
    <submittedName>
        <fullName evidence="9">ZN398 protein</fullName>
    </submittedName>
</protein>
<dbReference type="OrthoDB" id="9439903at2759"/>
<evidence type="ECO:0000256" key="1">
    <source>
        <dbReference type="ARBA" id="ARBA00004123"/>
    </source>
</evidence>
<feature type="non-terminal residue" evidence="9">
    <location>
        <position position="1"/>
    </location>
</feature>
<keyword evidence="5" id="KW-0862">Zinc</keyword>
<keyword evidence="10" id="KW-1185">Reference proteome</keyword>
<gene>
    <name evidence="9" type="primary">Znf398_0</name>
    <name evidence="9" type="ORF">PIACAY_R01446</name>
</gene>
<dbReference type="Proteomes" id="UP000653271">
    <property type="component" value="Unassembled WGS sequence"/>
</dbReference>
<evidence type="ECO:0000313" key="10">
    <source>
        <dbReference type="Proteomes" id="UP000653271"/>
    </source>
</evidence>
<dbReference type="PROSITE" id="PS00028">
    <property type="entry name" value="ZINC_FINGER_C2H2_1"/>
    <property type="match status" value="2"/>
</dbReference>
<feature type="non-terminal residue" evidence="9">
    <location>
        <position position="54"/>
    </location>
</feature>
<dbReference type="PANTHER" id="PTHR23226">
    <property type="entry name" value="ZINC FINGER AND SCAN DOMAIN-CONTAINING"/>
    <property type="match status" value="1"/>
</dbReference>
<feature type="domain" description="C2H2-type" evidence="8">
    <location>
        <begin position="1"/>
        <end position="26"/>
    </location>
</feature>
<evidence type="ECO:0000256" key="2">
    <source>
        <dbReference type="ARBA" id="ARBA00022723"/>
    </source>
</evidence>
<dbReference type="SMART" id="SM00355">
    <property type="entry name" value="ZnF_C2H2"/>
    <property type="match status" value="2"/>
</dbReference>